<dbReference type="InterPro" id="IPR036291">
    <property type="entry name" value="NAD(P)-bd_dom_sf"/>
</dbReference>
<dbReference type="Proteomes" id="UP001597079">
    <property type="component" value="Unassembled WGS sequence"/>
</dbReference>
<evidence type="ECO:0000259" key="1">
    <source>
        <dbReference type="Pfam" id="PF01370"/>
    </source>
</evidence>
<comment type="caution">
    <text evidence="2">The sequence shown here is derived from an EMBL/GenBank/DDBJ whole genome shotgun (WGS) entry which is preliminary data.</text>
</comment>
<dbReference type="Pfam" id="PF01370">
    <property type="entry name" value="Epimerase"/>
    <property type="match status" value="1"/>
</dbReference>
<dbReference type="Gene3D" id="3.40.50.720">
    <property type="entry name" value="NAD(P)-binding Rossmann-like Domain"/>
    <property type="match status" value="1"/>
</dbReference>
<proteinExistence type="predicted"/>
<dbReference type="PANTHER" id="PTHR12126:SF11">
    <property type="entry name" value="NADH DEHYDROGENASE [UBIQUINONE] 1 ALPHA SUBCOMPLEX SUBUNIT 9, MITOCHONDRIAL"/>
    <property type="match status" value="1"/>
</dbReference>
<name>A0ABW4JES7_9BACL</name>
<accession>A0ABW4JES7</accession>
<evidence type="ECO:0000313" key="2">
    <source>
        <dbReference type="EMBL" id="MFD1674445.1"/>
    </source>
</evidence>
<dbReference type="SUPFAM" id="SSF51735">
    <property type="entry name" value="NAD(P)-binding Rossmann-fold domains"/>
    <property type="match status" value="1"/>
</dbReference>
<organism evidence="2 3">
    <name type="scientific">Alicyclobacillus fodiniaquatilis</name>
    <dbReference type="NCBI Taxonomy" id="1661150"/>
    <lineage>
        <taxon>Bacteria</taxon>
        <taxon>Bacillati</taxon>
        <taxon>Bacillota</taxon>
        <taxon>Bacilli</taxon>
        <taxon>Bacillales</taxon>
        <taxon>Alicyclobacillaceae</taxon>
        <taxon>Alicyclobacillus</taxon>
    </lineage>
</organism>
<reference evidence="3" key="1">
    <citation type="journal article" date="2019" name="Int. J. Syst. Evol. Microbiol.">
        <title>The Global Catalogue of Microorganisms (GCM) 10K type strain sequencing project: providing services to taxonomists for standard genome sequencing and annotation.</title>
        <authorList>
            <consortium name="The Broad Institute Genomics Platform"/>
            <consortium name="The Broad Institute Genome Sequencing Center for Infectious Disease"/>
            <person name="Wu L."/>
            <person name="Ma J."/>
        </authorList>
    </citation>
    <scope>NUCLEOTIDE SEQUENCE [LARGE SCALE GENOMIC DNA]</scope>
    <source>
        <strain evidence="3">CGMCC 1.12286</strain>
    </source>
</reference>
<dbReference type="EMBL" id="JBHUCX010000020">
    <property type="protein sequence ID" value="MFD1674445.1"/>
    <property type="molecule type" value="Genomic_DNA"/>
</dbReference>
<dbReference type="InterPro" id="IPR001509">
    <property type="entry name" value="Epimerase_deHydtase"/>
</dbReference>
<dbReference type="RefSeq" id="WP_377942312.1">
    <property type="nucleotide sequence ID" value="NZ_JBHUCX010000020.1"/>
</dbReference>
<protein>
    <submittedName>
        <fullName evidence="2">Complex I NDUFA9 subunit family protein</fullName>
    </submittedName>
</protein>
<dbReference type="PANTHER" id="PTHR12126">
    <property type="entry name" value="NADH-UBIQUINONE OXIDOREDUCTASE 39 KDA SUBUNIT-RELATED"/>
    <property type="match status" value="1"/>
</dbReference>
<gene>
    <name evidence="2" type="ORF">ACFSB2_06960</name>
</gene>
<dbReference type="CDD" id="cd05271">
    <property type="entry name" value="NDUFA9_like_SDR_a"/>
    <property type="match status" value="1"/>
</dbReference>
<dbReference type="InterPro" id="IPR051207">
    <property type="entry name" value="ComplexI_NDUFA9_subunit"/>
</dbReference>
<keyword evidence="3" id="KW-1185">Reference proteome</keyword>
<feature type="domain" description="NAD-dependent epimerase/dehydratase" evidence="1">
    <location>
        <begin position="3"/>
        <end position="212"/>
    </location>
</feature>
<evidence type="ECO:0000313" key="3">
    <source>
        <dbReference type="Proteomes" id="UP001597079"/>
    </source>
</evidence>
<sequence length="299" mass="32391">MKVFVTGGTGYVGQPVVRALLKHGHAVRLLRRRGGRPMELSGSLQEVEGDLSNISTLCSGMQGVDAIIHLVGIIREDKRRGVTMHGIHADGTAHVIEAARQVGISRIIHMSALGARPSATSTYHRSKWEAETLIRQSGMSYTVFRPSIVFGAGGPGPNFITELAAAIRKAPFVPIIGDGSSLLQPVHINTVASVFAQALEKDETIGETFEVGGPEVVMYEEIVEKITDRLNTRKPTVHIPLAVMEQLVKVLGWMPAFPLTADQLTMLREGNVCSAPNRLYDTFDVAPIPFSIPPEQLST</sequence>